<dbReference type="Proteomes" id="UP000318349">
    <property type="component" value="Unassembled WGS sequence"/>
</dbReference>
<protein>
    <recommendedName>
        <fullName evidence="5">Polyhydroxyalkanoic acid synthase</fullName>
    </recommendedName>
</protein>
<accession>A0A557SG13</accession>
<sequence length="102" mass="10821">MLAFTPPSLETFSREVGASAQEFERSLHAALPGGVESLGAGRFRVSAGEVRLEITAVPQSARRIGLFALPVLATRFEFLAGELPARAALIARLDRAMQRGGG</sequence>
<dbReference type="Proteomes" id="UP000319502">
    <property type="component" value="Unassembled WGS sequence"/>
</dbReference>
<comment type="caution">
    <text evidence="2">The sequence shown here is derived from an EMBL/GenBank/DDBJ whole genome shotgun (WGS) entry which is preliminary data.</text>
</comment>
<evidence type="ECO:0000313" key="4">
    <source>
        <dbReference type="Proteomes" id="UP000319502"/>
    </source>
</evidence>
<dbReference type="EMBL" id="VMNI01000009">
    <property type="protein sequence ID" value="TVO76356.1"/>
    <property type="molecule type" value="Genomic_DNA"/>
</dbReference>
<reference evidence="3 4" key="1">
    <citation type="submission" date="2019-07" db="EMBL/GenBank/DDBJ databases">
        <title>The pathways for chlorine oxyanion respiration interact through the shared metabolite chlorate.</title>
        <authorList>
            <person name="Barnum T.P."/>
            <person name="Cheng Y."/>
            <person name="Hill K.A."/>
            <person name="Lucas L.N."/>
            <person name="Carlson H.K."/>
            <person name="Coates J.D."/>
        </authorList>
    </citation>
    <scope>NUCLEOTIDE SEQUENCE [LARGE SCALE GENOMIC DNA]</scope>
    <source>
        <strain evidence="2 3">SFB-1</strain>
        <strain evidence="1 4">SFB-3</strain>
    </source>
</reference>
<dbReference type="EMBL" id="VMNK01000002">
    <property type="protein sequence ID" value="TVO59496.1"/>
    <property type="molecule type" value="Genomic_DNA"/>
</dbReference>
<organism evidence="2 3">
    <name type="scientific">Denitromonas halophila</name>
    <dbReference type="NCBI Taxonomy" id="1629404"/>
    <lineage>
        <taxon>Bacteria</taxon>
        <taxon>Pseudomonadati</taxon>
        <taxon>Pseudomonadota</taxon>
        <taxon>Betaproteobacteria</taxon>
        <taxon>Rhodocyclales</taxon>
        <taxon>Zoogloeaceae</taxon>
        <taxon>Denitromonas</taxon>
    </lineage>
</organism>
<evidence type="ECO:0008006" key="5">
    <source>
        <dbReference type="Google" id="ProtNLM"/>
    </source>
</evidence>
<proteinExistence type="predicted"/>
<evidence type="ECO:0000313" key="2">
    <source>
        <dbReference type="EMBL" id="TVO76356.1"/>
    </source>
</evidence>
<dbReference type="OrthoDB" id="8687690at2"/>
<evidence type="ECO:0000313" key="3">
    <source>
        <dbReference type="Proteomes" id="UP000318349"/>
    </source>
</evidence>
<name>A0A557SG13_9RHOO</name>
<dbReference type="AlphaFoldDB" id="A0A557SG13"/>
<evidence type="ECO:0000313" key="1">
    <source>
        <dbReference type="EMBL" id="TVO59496.1"/>
    </source>
</evidence>
<keyword evidence="4" id="KW-1185">Reference proteome</keyword>
<gene>
    <name evidence="2" type="ORF">FHP89_10740</name>
    <name evidence="1" type="ORF">FHP91_01935</name>
</gene>